<protein>
    <submittedName>
        <fullName evidence="2">Uncharacterized protein</fullName>
    </submittedName>
</protein>
<dbReference type="AlphaFoldDB" id="A0A364L656"/>
<dbReference type="EMBL" id="MIKG01000015">
    <property type="protein sequence ID" value="RAO71284.1"/>
    <property type="molecule type" value="Genomic_DNA"/>
</dbReference>
<feature type="compositionally biased region" description="Polar residues" evidence="1">
    <location>
        <begin position="17"/>
        <end position="39"/>
    </location>
</feature>
<evidence type="ECO:0000256" key="1">
    <source>
        <dbReference type="SAM" id="MobiDB-lite"/>
    </source>
</evidence>
<feature type="region of interest" description="Disordered" evidence="1">
    <location>
        <begin position="1"/>
        <end position="115"/>
    </location>
</feature>
<reference evidence="2 3" key="1">
    <citation type="journal article" date="2017" name="Biotechnol. Biofuels">
        <title>Differential beta-glucosidase expression as a function of carbon source availability in Talaromyces amestolkiae: a genomic and proteomic approach.</title>
        <authorList>
            <person name="de Eugenio L.I."/>
            <person name="Mendez-Liter J.A."/>
            <person name="Nieto-Dominguez M."/>
            <person name="Alonso L."/>
            <person name="Gil-Munoz J."/>
            <person name="Barriuso J."/>
            <person name="Prieto A."/>
            <person name="Martinez M.J."/>
        </authorList>
    </citation>
    <scope>NUCLEOTIDE SEQUENCE [LARGE SCALE GENOMIC DNA]</scope>
    <source>
        <strain evidence="2 3">CIB</strain>
    </source>
</reference>
<name>A0A364L656_TALAM</name>
<gene>
    <name evidence="2" type="ORF">BHQ10_007296</name>
</gene>
<comment type="caution">
    <text evidence="2">The sequence shown here is derived from an EMBL/GenBank/DDBJ whole genome shotgun (WGS) entry which is preliminary data.</text>
</comment>
<evidence type="ECO:0000313" key="2">
    <source>
        <dbReference type="EMBL" id="RAO71284.1"/>
    </source>
</evidence>
<dbReference type="RefSeq" id="XP_040735800.1">
    <property type="nucleotide sequence ID" value="XM_040879976.1"/>
</dbReference>
<dbReference type="GeneID" id="63796512"/>
<sequence>MSDLIDVAHQAQRDLNSHQAKQGVGHQSISTDESGVNENVTRDFPGAEVRYGEMANHGGSGNKKIPPQEGGDYDARGRMTKAKDFEGPGGPEDKMKIVEERRPGDDGVPVRRTNY</sequence>
<feature type="compositionally biased region" description="Basic and acidic residues" evidence="1">
    <location>
        <begin position="73"/>
        <end position="109"/>
    </location>
</feature>
<proteinExistence type="predicted"/>
<organism evidence="2 3">
    <name type="scientific">Talaromyces amestolkiae</name>
    <dbReference type="NCBI Taxonomy" id="1196081"/>
    <lineage>
        <taxon>Eukaryota</taxon>
        <taxon>Fungi</taxon>
        <taxon>Dikarya</taxon>
        <taxon>Ascomycota</taxon>
        <taxon>Pezizomycotina</taxon>
        <taxon>Eurotiomycetes</taxon>
        <taxon>Eurotiomycetidae</taxon>
        <taxon>Eurotiales</taxon>
        <taxon>Trichocomaceae</taxon>
        <taxon>Talaromyces</taxon>
        <taxon>Talaromyces sect. Talaromyces</taxon>
    </lineage>
</organism>
<dbReference type="STRING" id="1196081.A0A364L656"/>
<evidence type="ECO:0000313" key="3">
    <source>
        <dbReference type="Proteomes" id="UP000249363"/>
    </source>
</evidence>
<keyword evidence="3" id="KW-1185">Reference proteome</keyword>
<dbReference type="OrthoDB" id="3359339at2759"/>
<dbReference type="Proteomes" id="UP000249363">
    <property type="component" value="Unassembled WGS sequence"/>
</dbReference>
<accession>A0A364L656</accession>